<feature type="signal peptide" evidence="2">
    <location>
        <begin position="1"/>
        <end position="29"/>
    </location>
</feature>
<name>A0A372G9Z3_9ACTN</name>
<keyword evidence="4" id="KW-1185">Reference proteome</keyword>
<keyword evidence="2" id="KW-0732">Signal</keyword>
<feature type="chain" id="PRO_5016621524" evidence="2">
    <location>
        <begin position="30"/>
        <end position="215"/>
    </location>
</feature>
<dbReference type="RefSeq" id="WP_117403321.1">
    <property type="nucleotide sequence ID" value="NZ_QVNQ01000010.1"/>
</dbReference>
<dbReference type="AlphaFoldDB" id="A0A372G9Z3"/>
<accession>A0A372G9Z3</accession>
<dbReference type="OrthoDB" id="3473825at2"/>
<feature type="region of interest" description="Disordered" evidence="1">
    <location>
        <begin position="193"/>
        <end position="215"/>
    </location>
</feature>
<reference evidence="3 4" key="1">
    <citation type="submission" date="2018-08" db="EMBL/GenBank/DDBJ databases">
        <title>Actinomadura spongicola sp. nov., isolated from marine sponge Leucetta chagosensis.</title>
        <authorList>
            <person name="Li L."/>
            <person name="Lin H.W."/>
        </authorList>
    </citation>
    <scope>NUCLEOTIDE SEQUENCE [LARGE SCALE GENOMIC DNA]</scope>
    <source>
        <strain evidence="3 4">LHW52907</strain>
    </source>
</reference>
<evidence type="ECO:0000313" key="3">
    <source>
        <dbReference type="EMBL" id="RFS82180.1"/>
    </source>
</evidence>
<evidence type="ECO:0000256" key="2">
    <source>
        <dbReference type="SAM" id="SignalP"/>
    </source>
</evidence>
<organism evidence="3 4">
    <name type="scientific">Actinomadura spongiicola</name>
    <dbReference type="NCBI Taxonomy" id="2303421"/>
    <lineage>
        <taxon>Bacteria</taxon>
        <taxon>Bacillati</taxon>
        <taxon>Actinomycetota</taxon>
        <taxon>Actinomycetes</taxon>
        <taxon>Streptosporangiales</taxon>
        <taxon>Thermomonosporaceae</taxon>
        <taxon>Actinomadura</taxon>
    </lineage>
</organism>
<sequence length="215" mass="21526">MSHSHVAGRLTAAGLLVTALVAAAPTASAAAPRDAEGAAYGLTVTGPLDVPPVPAVSSRSGDVTKHLLREDHTDLVDASALDVSAAADRARSAVARVAVPSAKLRADAVSAECRGGRGSASLARASLAGRSLDVSPPPNTTVPVDVPGLGRGSLTLNKQQRRADGRLDVTAMELRLPVPGDAATIRIASATCGRAAAPPKAPAPTPVKRDLPVTG</sequence>
<dbReference type="EMBL" id="QVNQ01000010">
    <property type="protein sequence ID" value="RFS82180.1"/>
    <property type="molecule type" value="Genomic_DNA"/>
</dbReference>
<protein>
    <submittedName>
        <fullName evidence="3">Uncharacterized protein</fullName>
    </submittedName>
</protein>
<proteinExistence type="predicted"/>
<dbReference type="NCBIfam" id="NF040603">
    <property type="entry name" value="choice_anch_P"/>
    <property type="match status" value="1"/>
</dbReference>
<gene>
    <name evidence="3" type="ORF">D0T12_28495</name>
</gene>
<evidence type="ECO:0000313" key="4">
    <source>
        <dbReference type="Proteomes" id="UP000262882"/>
    </source>
</evidence>
<dbReference type="Proteomes" id="UP000262882">
    <property type="component" value="Unassembled WGS sequence"/>
</dbReference>
<comment type="caution">
    <text evidence="3">The sequence shown here is derived from an EMBL/GenBank/DDBJ whole genome shotgun (WGS) entry which is preliminary data.</text>
</comment>
<evidence type="ECO:0000256" key="1">
    <source>
        <dbReference type="SAM" id="MobiDB-lite"/>
    </source>
</evidence>